<organism evidence="1 2">
    <name type="scientific">Pedobacter frigidisoli</name>
    <dbReference type="NCBI Taxonomy" id="2530455"/>
    <lineage>
        <taxon>Bacteria</taxon>
        <taxon>Pseudomonadati</taxon>
        <taxon>Bacteroidota</taxon>
        <taxon>Sphingobacteriia</taxon>
        <taxon>Sphingobacteriales</taxon>
        <taxon>Sphingobacteriaceae</taxon>
        <taxon>Pedobacter</taxon>
    </lineage>
</organism>
<dbReference type="EMBL" id="SJSN01000028">
    <property type="protein sequence ID" value="TCC99762.1"/>
    <property type="molecule type" value="Genomic_DNA"/>
</dbReference>
<sequence>MITKTWEKRSIITAHLLNPAFCGEVIRRTIASFNDNEKEIKFPFILSFLILPIVLHKRTRAKMPLRSSTYFHSWVEDNEHLFIDYAERARQMMPYSKEAISFLMLQKAIVIEDDGSISSSKYKKVTPKGDNTEEINEIYKKAELLGKWLRLTGNPQTIFMFLKIRP</sequence>
<comment type="caution">
    <text evidence="1">The sequence shown here is derived from an EMBL/GenBank/DDBJ whole genome shotgun (WGS) entry which is preliminary data.</text>
</comment>
<name>A0A4R0NJX7_9SPHI</name>
<keyword evidence="2" id="KW-1185">Reference proteome</keyword>
<dbReference type="Proteomes" id="UP000291485">
    <property type="component" value="Unassembled WGS sequence"/>
</dbReference>
<accession>A0A4R0NJX7</accession>
<dbReference type="AlphaFoldDB" id="A0A4R0NJX7"/>
<evidence type="ECO:0000313" key="2">
    <source>
        <dbReference type="Proteomes" id="UP000291485"/>
    </source>
</evidence>
<reference evidence="1 2" key="1">
    <citation type="submission" date="2019-02" db="EMBL/GenBank/DDBJ databases">
        <title>Pedobacter sp. RP-3-11 sp. nov., isolated from Arctic soil.</title>
        <authorList>
            <person name="Dahal R.H."/>
        </authorList>
    </citation>
    <scope>NUCLEOTIDE SEQUENCE [LARGE SCALE GENOMIC DNA]</scope>
    <source>
        <strain evidence="1 2">RP-3-11</strain>
    </source>
</reference>
<dbReference type="Pfam" id="PF20131">
    <property type="entry name" value="MC3"/>
    <property type="match status" value="1"/>
</dbReference>
<evidence type="ECO:0000313" key="1">
    <source>
        <dbReference type="EMBL" id="TCC99762.1"/>
    </source>
</evidence>
<proteinExistence type="predicted"/>
<dbReference type="InterPro" id="IPR045390">
    <property type="entry name" value="ABC-3C_MC3"/>
</dbReference>
<gene>
    <name evidence="1" type="ORF">EZ449_21355</name>
</gene>
<protein>
    <submittedName>
        <fullName evidence="1">Uncharacterized protein</fullName>
    </submittedName>
</protein>
<dbReference type="RefSeq" id="WP_131562749.1">
    <property type="nucleotide sequence ID" value="NZ_SJSN01000028.1"/>
</dbReference>
<dbReference type="OrthoDB" id="7059377at2"/>